<dbReference type="RefSeq" id="WP_184538032.1">
    <property type="nucleotide sequence ID" value="NZ_JACHJW010000001.1"/>
</dbReference>
<organism evidence="2 3">
    <name type="scientific">Micromonospora polyrhachis</name>
    <dbReference type="NCBI Taxonomy" id="1282883"/>
    <lineage>
        <taxon>Bacteria</taxon>
        <taxon>Bacillati</taxon>
        <taxon>Actinomycetota</taxon>
        <taxon>Actinomycetes</taxon>
        <taxon>Micromonosporales</taxon>
        <taxon>Micromonosporaceae</taxon>
        <taxon>Micromonospora</taxon>
    </lineage>
</organism>
<proteinExistence type="predicted"/>
<dbReference type="Proteomes" id="UP000578819">
    <property type="component" value="Unassembled WGS sequence"/>
</dbReference>
<dbReference type="Pfam" id="PF03713">
    <property type="entry name" value="DUF305"/>
    <property type="match status" value="1"/>
</dbReference>
<dbReference type="EMBL" id="JACHJW010000001">
    <property type="protein sequence ID" value="MBB4962073.1"/>
    <property type="molecule type" value="Genomic_DNA"/>
</dbReference>
<reference evidence="2 3" key="1">
    <citation type="submission" date="2020-08" db="EMBL/GenBank/DDBJ databases">
        <title>Sequencing the genomes of 1000 actinobacteria strains.</title>
        <authorList>
            <person name="Klenk H.-P."/>
        </authorList>
    </citation>
    <scope>NUCLEOTIDE SEQUENCE [LARGE SCALE GENOMIC DNA]</scope>
    <source>
        <strain evidence="2 3">DSM 45886</strain>
    </source>
</reference>
<dbReference type="InterPro" id="IPR012347">
    <property type="entry name" value="Ferritin-like"/>
</dbReference>
<protein>
    <submittedName>
        <fullName evidence="2">Uncharacterized protein (DUF305 family)</fullName>
    </submittedName>
</protein>
<keyword evidence="3" id="KW-1185">Reference proteome</keyword>
<dbReference type="AlphaFoldDB" id="A0A7W7WT43"/>
<evidence type="ECO:0000313" key="3">
    <source>
        <dbReference type="Proteomes" id="UP000578819"/>
    </source>
</evidence>
<evidence type="ECO:0000259" key="1">
    <source>
        <dbReference type="Pfam" id="PF03713"/>
    </source>
</evidence>
<feature type="domain" description="DUF305" evidence="1">
    <location>
        <begin position="84"/>
        <end position="225"/>
    </location>
</feature>
<dbReference type="PANTHER" id="PTHR36933">
    <property type="entry name" value="SLL0788 PROTEIN"/>
    <property type="match status" value="1"/>
</dbReference>
<dbReference type="PANTHER" id="PTHR36933:SF1">
    <property type="entry name" value="SLL0788 PROTEIN"/>
    <property type="match status" value="1"/>
</dbReference>
<sequence>MDQIHRRTTGVCVLAILLLVGGAGAGSRTDPPHAGALAAVAPAADGAARPADLVIVPGRPGEPATVQPADRVAPTAGPRYNTLDVWYVRMMIPHHTQALRMAALAPDRASDPRVRALAGRIQASQSPEIHQMRAWLDARGLPPEEPGHDHGAMRGMQSPAAMRRLAAATGAEFDRMFVTMMIDHHRGAIEMAVNLLRVGVDVITGEIATAVAAEQGVEIDRMRALFPAAG</sequence>
<dbReference type="InterPro" id="IPR005183">
    <property type="entry name" value="DUF305_CopM-like"/>
</dbReference>
<accession>A0A7W7WT43</accession>
<name>A0A7W7WT43_9ACTN</name>
<gene>
    <name evidence="2" type="ORF">FHR38_005806</name>
</gene>
<comment type="caution">
    <text evidence="2">The sequence shown here is derived from an EMBL/GenBank/DDBJ whole genome shotgun (WGS) entry which is preliminary data.</text>
</comment>
<dbReference type="Gene3D" id="1.20.1260.10">
    <property type="match status" value="1"/>
</dbReference>
<evidence type="ECO:0000313" key="2">
    <source>
        <dbReference type="EMBL" id="MBB4962073.1"/>
    </source>
</evidence>